<reference evidence="4" key="1">
    <citation type="submission" date="2016-11" db="UniProtKB">
        <authorList>
            <consortium name="WormBaseParasite"/>
        </authorList>
    </citation>
    <scope>IDENTIFICATION</scope>
</reference>
<dbReference type="SUPFAM" id="SSF48452">
    <property type="entry name" value="TPR-like"/>
    <property type="match status" value="2"/>
</dbReference>
<feature type="compositionally biased region" description="Low complexity" evidence="2">
    <location>
        <begin position="23"/>
        <end position="37"/>
    </location>
</feature>
<dbReference type="InterPro" id="IPR011990">
    <property type="entry name" value="TPR-like_helical_dom_sf"/>
</dbReference>
<dbReference type="Gene3D" id="1.25.40.10">
    <property type="entry name" value="Tetratricopeptide repeat domain"/>
    <property type="match status" value="2"/>
</dbReference>
<dbReference type="GO" id="GO:0000127">
    <property type="term" value="C:transcription factor TFIIIC complex"/>
    <property type="evidence" value="ECO:0007669"/>
    <property type="project" value="TreeGrafter"/>
</dbReference>
<accession>A0A1I7ZQD1</accession>
<sequence length="1004" mass="115105">MRDFRYIPAFAQVDSDISEHTMSSEASESPKEPASQSGETRPEEFDLRRLSPSLSDIYWDCVLEGLDIGDAGPSTVDDRERDEAFEAFLRNEISYNDYARIAGEELLGAEESEDDVEDGEADLGSISRTDQLTFMEVENAAVDEEDEKEEGDRYEEEEDEEIGVVPNAAWPRERRFKKPVPTNLMRTLMQSVPDDLRNQLVVNNGDFPVVKEKEIKEPRQVGKKMGLAHALIGQALITYANGNAADAVKMLLEVIRQNPRNPEAYLQASQMFSEMGKLLEGLQYGLLGAHLSSKTPASNWGHLGDLAVRLDRTEEAAACFNRAIQRDPTNWAYYEKRINVLDKLGFTSLAMSTRLMAANSVDPRVSNVDFRWFEELIKSVAEFYIAVNNEGKAIAALEAFVIRSHQFGLYSVEQHHLLLGLWMKQEKYEEVAKSIFALCTGIEPFNNDGTPSMEVCWSNTSFHIEGWNPFHVDRYKIDPSVPTLIVANLAICLIHVRRSQSVESLVEHLVKRHISPDDESAYLDIARAYAATNQFQLCHLYVQILNQLDLFVDNPETWYLTGVTYQAKNMMNDATNFYERVLSMHPQHVDARINLSNIQESLGQSDKALETLQGHDLDLCTRLPDERILIRQAEILYEKKDWCQYVRCLRMLLTPHFYKTHLGKVVVRSRKKSQKLGLDNVLRNAAIVALRGTAWEQFVKRLGAVAFREERNLDDLNGTQLHDYAFRLMEVLHDQKRYQDMLCVCCYAFLQTKINSTKDTFLNLLFFSAVRADNWTLAFEYIRWFHQNALVFSSTMGKDRAQHFTRIYNAMNFVFCHSQNVSYHRYIMRALVRTPGNHALQMISGNNSLITGSYRHALGEYMKVWDCGSNRNDPMLSMLIGLTFIHISCKKDISSRHMLALRGFAFMRQYEKLRGPCQEALYNIGRMFHQMGMTFMAVHFYEKLLEDSQAPKVWVIDEATGTRRAEVKEEYDLKPLAAHNLALIYERYGNIGKARAVLEKFCVV</sequence>
<dbReference type="InterPro" id="IPR019734">
    <property type="entry name" value="TPR_rpt"/>
</dbReference>
<feature type="region of interest" description="Disordered" evidence="2">
    <location>
        <begin position="15"/>
        <end position="48"/>
    </location>
</feature>
<evidence type="ECO:0000256" key="1">
    <source>
        <dbReference type="PROSITE-ProRule" id="PRU00339"/>
    </source>
</evidence>
<feature type="repeat" description="TPR" evidence="1">
    <location>
        <begin position="555"/>
        <end position="588"/>
    </location>
</feature>
<dbReference type="PANTHER" id="PTHR23082:SF0">
    <property type="entry name" value="GENERAL TRANSCRIPTION FACTOR 3C POLYPEPTIDE 3"/>
    <property type="match status" value="1"/>
</dbReference>
<dbReference type="Proteomes" id="UP000095287">
    <property type="component" value="Unplaced"/>
</dbReference>
<dbReference type="Pfam" id="PF13181">
    <property type="entry name" value="TPR_8"/>
    <property type="match status" value="1"/>
</dbReference>
<dbReference type="InterPro" id="IPR039340">
    <property type="entry name" value="Tfc4/TFIIIC-102/Sfc4"/>
</dbReference>
<dbReference type="Pfam" id="PF14559">
    <property type="entry name" value="TPR_19"/>
    <property type="match status" value="1"/>
</dbReference>
<evidence type="ECO:0000256" key="2">
    <source>
        <dbReference type="SAM" id="MobiDB-lite"/>
    </source>
</evidence>
<protein>
    <submittedName>
        <fullName evidence="4">TPR_REGION domain-containing protein</fullName>
    </submittedName>
</protein>
<dbReference type="AlphaFoldDB" id="A0A1I7ZQD1"/>
<dbReference type="WBParaSite" id="L893_g28744.t1">
    <property type="protein sequence ID" value="L893_g28744.t1"/>
    <property type="gene ID" value="L893_g28744"/>
</dbReference>
<dbReference type="SMART" id="SM00028">
    <property type="entry name" value="TPR"/>
    <property type="match status" value="4"/>
</dbReference>
<name>A0A1I7ZQD1_9BILA</name>
<evidence type="ECO:0000313" key="4">
    <source>
        <dbReference type="WBParaSite" id="L893_g28744.t1"/>
    </source>
</evidence>
<dbReference type="GO" id="GO:0006383">
    <property type="term" value="P:transcription by RNA polymerase III"/>
    <property type="evidence" value="ECO:0007669"/>
    <property type="project" value="InterPro"/>
</dbReference>
<dbReference type="PANTHER" id="PTHR23082">
    <property type="entry name" value="TRANSCRIPTION INITIATION FACTOR IIIC TFIIIC , POLYPEPTIDE 3-RELATED"/>
    <property type="match status" value="1"/>
</dbReference>
<evidence type="ECO:0000313" key="3">
    <source>
        <dbReference type="Proteomes" id="UP000095287"/>
    </source>
</evidence>
<keyword evidence="3" id="KW-1185">Reference proteome</keyword>
<feature type="repeat" description="TPR" evidence="1">
    <location>
        <begin position="297"/>
        <end position="330"/>
    </location>
</feature>
<proteinExistence type="predicted"/>
<keyword evidence="1" id="KW-0802">TPR repeat</keyword>
<dbReference type="PROSITE" id="PS50005">
    <property type="entry name" value="TPR"/>
    <property type="match status" value="2"/>
</dbReference>
<organism evidence="3 4">
    <name type="scientific">Steinernema glaseri</name>
    <dbReference type="NCBI Taxonomy" id="37863"/>
    <lineage>
        <taxon>Eukaryota</taxon>
        <taxon>Metazoa</taxon>
        <taxon>Ecdysozoa</taxon>
        <taxon>Nematoda</taxon>
        <taxon>Chromadorea</taxon>
        <taxon>Rhabditida</taxon>
        <taxon>Tylenchina</taxon>
        <taxon>Panagrolaimomorpha</taxon>
        <taxon>Strongyloidoidea</taxon>
        <taxon>Steinernematidae</taxon>
        <taxon>Steinernema</taxon>
    </lineage>
</organism>